<proteinExistence type="predicted"/>
<dbReference type="EMBL" id="JABMIG020000003">
    <property type="protein sequence ID" value="KAL3805308.1"/>
    <property type="molecule type" value="Genomic_DNA"/>
</dbReference>
<reference evidence="1 2" key="1">
    <citation type="journal article" date="2020" name="G3 (Bethesda)">
        <title>Improved Reference Genome for Cyclotella cryptica CCMP332, a Model for Cell Wall Morphogenesis, Salinity Adaptation, and Lipid Production in Diatoms (Bacillariophyta).</title>
        <authorList>
            <person name="Roberts W.R."/>
            <person name="Downey K.M."/>
            <person name="Ruck E.C."/>
            <person name="Traller J.C."/>
            <person name="Alverson A.J."/>
        </authorList>
    </citation>
    <scope>NUCLEOTIDE SEQUENCE [LARGE SCALE GENOMIC DNA]</scope>
    <source>
        <strain evidence="1 2">CCMP332</strain>
    </source>
</reference>
<name>A0ABD3QXV6_9STRA</name>
<organism evidence="1 2">
    <name type="scientific">Cyclotella cryptica</name>
    <dbReference type="NCBI Taxonomy" id="29204"/>
    <lineage>
        <taxon>Eukaryota</taxon>
        <taxon>Sar</taxon>
        <taxon>Stramenopiles</taxon>
        <taxon>Ochrophyta</taxon>
        <taxon>Bacillariophyta</taxon>
        <taxon>Coscinodiscophyceae</taxon>
        <taxon>Thalassiosirophycidae</taxon>
        <taxon>Stephanodiscales</taxon>
        <taxon>Stephanodiscaceae</taxon>
        <taxon>Cyclotella</taxon>
    </lineage>
</organism>
<evidence type="ECO:0000313" key="1">
    <source>
        <dbReference type="EMBL" id="KAL3805308.1"/>
    </source>
</evidence>
<dbReference type="Proteomes" id="UP001516023">
    <property type="component" value="Unassembled WGS sequence"/>
</dbReference>
<evidence type="ECO:0000313" key="2">
    <source>
        <dbReference type="Proteomes" id="UP001516023"/>
    </source>
</evidence>
<accession>A0ABD3QXV6</accession>
<dbReference type="AlphaFoldDB" id="A0ABD3QXV6"/>
<protein>
    <submittedName>
        <fullName evidence="1">Uncharacterized protein</fullName>
    </submittedName>
</protein>
<comment type="caution">
    <text evidence="1">The sequence shown here is derived from an EMBL/GenBank/DDBJ whole genome shotgun (WGS) entry which is preliminary data.</text>
</comment>
<sequence length="151" mass="16868">MLTLLAQTTLRTASRFAPRAAPVAAKAVSARFASRFMSEKPFAVDAPDGEHDLQDIEESSTWAKRTVDLASVTEDTKTINEIHDAVLGKQMFAVDAPDGEHDLEDVEEHMEGVKNIIDEASLFEDPDEVKTQQQFREENIKEANRMAQHDL</sequence>
<keyword evidence="2" id="KW-1185">Reference proteome</keyword>
<gene>
    <name evidence="1" type="ORF">HJC23_009015</name>
</gene>